<dbReference type="SUPFAM" id="SSF53720">
    <property type="entry name" value="ALDH-like"/>
    <property type="match status" value="1"/>
</dbReference>
<name>A0ABT9TL91_PAENI</name>
<dbReference type="Gene3D" id="3.40.605.10">
    <property type="entry name" value="Aldehyde Dehydrogenase, Chain A, domain 1"/>
    <property type="match status" value="1"/>
</dbReference>
<dbReference type="InterPro" id="IPR016162">
    <property type="entry name" value="Ald_DH_N"/>
</dbReference>
<gene>
    <name evidence="3" type="ORF">J2T10_002083</name>
</gene>
<dbReference type="Pfam" id="PF00171">
    <property type="entry name" value="Aldedh"/>
    <property type="match status" value="1"/>
</dbReference>
<sequence length="185" mass="19299">MHESQYEAVCSELAAVAAAMPMGNGLDENNVLGPLQNRQQYDIVARLVEAARDSGARVLIGGNPDADQPGNFYPTTLVADIDNDNPLVAEEQFGPALPIIKYSTVDEAVAKANALDVGLGASVWSSDLGAAREVASRIQAGTVWINKHGAVDPRIPFGGAKQSGYGLEFGAEGLKALGVPQIING</sequence>
<accession>A0ABT9TL91</accession>
<dbReference type="Gene3D" id="3.40.309.10">
    <property type="entry name" value="Aldehyde Dehydrogenase, Chain A, domain 2"/>
    <property type="match status" value="1"/>
</dbReference>
<dbReference type="PANTHER" id="PTHR11699">
    <property type="entry name" value="ALDEHYDE DEHYDROGENASE-RELATED"/>
    <property type="match status" value="1"/>
</dbReference>
<dbReference type="Proteomes" id="UP001244563">
    <property type="component" value="Unassembled WGS sequence"/>
</dbReference>
<keyword evidence="4" id="KW-1185">Reference proteome</keyword>
<organism evidence="3 4">
    <name type="scientific">Paenarthrobacter nicotinovorans</name>
    <name type="common">Arthrobacter nicotinovorans</name>
    <dbReference type="NCBI Taxonomy" id="29320"/>
    <lineage>
        <taxon>Bacteria</taxon>
        <taxon>Bacillati</taxon>
        <taxon>Actinomycetota</taxon>
        <taxon>Actinomycetes</taxon>
        <taxon>Micrococcales</taxon>
        <taxon>Micrococcaceae</taxon>
        <taxon>Paenarthrobacter</taxon>
    </lineage>
</organism>
<comment type="caution">
    <text evidence="3">The sequence shown here is derived from an EMBL/GenBank/DDBJ whole genome shotgun (WGS) entry which is preliminary data.</text>
</comment>
<dbReference type="InterPro" id="IPR015590">
    <property type="entry name" value="Aldehyde_DH_dom"/>
</dbReference>
<proteinExistence type="predicted"/>
<evidence type="ECO:0000313" key="3">
    <source>
        <dbReference type="EMBL" id="MDQ0102430.1"/>
    </source>
</evidence>
<protein>
    <submittedName>
        <fullName evidence="3">Acyl-CoA reductase-like NAD-dependent aldehyde dehydrogenase</fullName>
    </submittedName>
</protein>
<keyword evidence="1" id="KW-0560">Oxidoreductase</keyword>
<evidence type="ECO:0000256" key="1">
    <source>
        <dbReference type="ARBA" id="ARBA00023002"/>
    </source>
</evidence>
<dbReference type="InterPro" id="IPR016163">
    <property type="entry name" value="Ald_DH_C"/>
</dbReference>
<evidence type="ECO:0000259" key="2">
    <source>
        <dbReference type="Pfam" id="PF00171"/>
    </source>
</evidence>
<dbReference type="InterPro" id="IPR016161">
    <property type="entry name" value="Ald_DH/histidinol_DH"/>
</dbReference>
<evidence type="ECO:0000313" key="4">
    <source>
        <dbReference type="Proteomes" id="UP001244563"/>
    </source>
</evidence>
<dbReference type="EMBL" id="JAUSSW010000005">
    <property type="protein sequence ID" value="MDQ0102430.1"/>
    <property type="molecule type" value="Genomic_DNA"/>
</dbReference>
<reference evidence="3 4" key="1">
    <citation type="submission" date="2023-07" db="EMBL/GenBank/DDBJ databases">
        <title>Sorghum-associated microbial communities from plants grown in Nebraska, USA.</title>
        <authorList>
            <person name="Schachtman D."/>
        </authorList>
    </citation>
    <scope>NUCLEOTIDE SEQUENCE [LARGE SCALE GENOMIC DNA]</scope>
    <source>
        <strain evidence="3 4">CC523</strain>
    </source>
</reference>
<feature type="domain" description="Aldehyde dehydrogenase" evidence="2">
    <location>
        <begin position="2"/>
        <end position="176"/>
    </location>
</feature>